<organism evidence="15 16">
    <name type="scientific">Erythrocercus mccallii</name>
    <dbReference type="NCBI Taxonomy" id="107208"/>
    <lineage>
        <taxon>Eukaryota</taxon>
        <taxon>Metazoa</taxon>
        <taxon>Chordata</taxon>
        <taxon>Craniata</taxon>
        <taxon>Vertebrata</taxon>
        <taxon>Euteleostomi</taxon>
        <taxon>Archelosauria</taxon>
        <taxon>Archosauria</taxon>
        <taxon>Dinosauria</taxon>
        <taxon>Saurischia</taxon>
        <taxon>Theropoda</taxon>
        <taxon>Coelurosauria</taxon>
        <taxon>Aves</taxon>
        <taxon>Neognathae</taxon>
        <taxon>Neoaves</taxon>
        <taxon>Telluraves</taxon>
        <taxon>Australaves</taxon>
        <taxon>Passeriformes</taxon>
        <taxon>Corvoidea</taxon>
        <taxon>Dicruridae</taxon>
        <taxon>Erythrocercus</taxon>
    </lineage>
</organism>
<dbReference type="EMBL" id="VZRG01000640">
    <property type="protein sequence ID" value="NWT53339.1"/>
    <property type="molecule type" value="Genomic_DNA"/>
</dbReference>
<keyword evidence="11" id="KW-1015">Disulfide bond</keyword>
<keyword evidence="6 14" id="KW-0812">Transmembrane</keyword>
<keyword evidence="9 14" id="KW-0472">Membrane</keyword>
<feature type="transmembrane region" description="Helical" evidence="14">
    <location>
        <begin position="213"/>
        <end position="239"/>
    </location>
</feature>
<evidence type="ECO:0000256" key="8">
    <source>
        <dbReference type="ARBA" id="ARBA00022989"/>
    </source>
</evidence>
<evidence type="ECO:0000256" key="14">
    <source>
        <dbReference type="SAM" id="Phobius"/>
    </source>
</evidence>
<dbReference type="AlphaFoldDB" id="A0A7K5PE89"/>
<evidence type="ECO:0000256" key="2">
    <source>
        <dbReference type="ARBA" id="ARBA00004531"/>
    </source>
</evidence>
<keyword evidence="5" id="KW-0945">Host-virus interaction</keyword>
<evidence type="ECO:0000256" key="10">
    <source>
        <dbReference type="ARBA" id="ARBA00023139"/>
    </source>
</evidence>
<dbReference type="SUPFAM" id="SSF58069">
    <property type="entry name" value="Virus ectodomain"/>
    <property type="match status" value="1"/>
</dbReference>
<name>A0A7K5PE89_9CORV</name>
<evidence type="ECO:0000256" key="7">
    <source>
        <dbReference type="ARBA" id="ARBA00022870"/>
    </source>
</evidence>
<evidence type="ECO:0000256" key="11">
    <source>
        <dbReference type="ARBA" id="ARBA00023157"/>
    </source>
</evidence>
<accession>A0A7K5PE89</accession>
<evidence type="ECO:0000256" key="13">
    <source>
        <dbReference type="ARBA" id="ARBA00023288"/>
    </source>
</evidence>
<evidence type="ECO:0000313" key="15">
    <source>
        <dbReference type="EMBL" id="NWT53339.1"/>
    </source>
</evidence>
<dbReference type="PANTHER" id="PTHR10424">
    <property type="entry name" value="VIRAL ENVELOPE PROTEIN"/>
    <property type="match status" value="1"/>
</dbReference>
<protein>
    <submittedName>
        <fullName evidence="15">ENV1 protein</fullName>
    </submittedName>
</protein>
<keyword evidence="13" id="KW-0449">Lipoprotein</keyword>
<feature type="non-terminal residue" evidence="15">
    <location>
        <position position="259"/>
    </location>
</feature>
<evidence type="ECO:0000256" key="5">
    <source>
        <dbReference type="ARBA" id="ARBA00022581"/>
    </source>
</evidence>
<dbReference type="CDD" id="cd09851">
    <property type="entry name" value="HTLV-1-like_HR1-HR2"/>
    <property type="match status" value="1"/>
</dbReference>
<feature type="non-terminal residue" evidence="15">
    <location>
        <position position="1"/>
    </location>
</feature>
<dbReference type="PANTHER" id="PTHR10424:SF81">
    <property type="entry name" value="ERVV2 PROTEIN"/>
    <property type="match status" value="1"/>
</dbReference>
<evidence type="ECO:0000256" key="3">
    <source>
        <dbReference type="ARBA" id="ARBA00004563"/>
    </source>
</evidence>
<keyword evidence="10" id="KW-0564">Palmitate</keyword>
<gene>
    <name evidence="15" type="primary">Env1_1</name>
    <name evidence="15" type="ORF">ERYMCC_R15758</name>
</gene>
<evidence type="ECO:0000256" key="12">
    <source>
        <dbReference type="ARBA" id="ARBA00023180"/>
    </source>
</evidence>
<proteinExistence type="predicted"/>
<dbReference type="Pfam" id="PF00429">
    <property type="entry name" value="TLV_coat"/>
    <property type="match status" value="1"/>
</dbReference>
<evidence type="ECO:0000256" key="9">
    <source>
        <dbReference type="ARBA" id="ARBA00023136"/>
    </source>
</evidence>
<sequence length="259" mass="28996">NEHICKIYVSISNKQSWAIPSSSGVWACHKTGISPCISVSNFDASNDFCVQVLIVPRILYHTDDEVYSFLEQQVHRKKRELITGVTLAVLLSLGAARTATGVSALVTQKQSLTQLQMTIDEDLQRIEQSISFLEQSLSSLSEVVLQNRRGLDLLLMHQGGLCAALEEECCFYANNSGVIKQSMAELRDRLAQRKQDRDTQQDWFKSLFNRSPWVATLISTLTGPIIMILLILLFGPCIINKIAQFVKAQLNKVNVLVLE</sequence>
<evidence type="ECO:0000256" key="6">
    <source>
        <dbReference type="ARBA" id="ARBA00022692"/>
    </source>
</evidence>
<keyword evidence="4" id="KW-1032">Host cell membrane</keyword>
<evidence type="ECO:0000256" key="1">
    <source>
        <dbReference type="ARBA" id="ARBA00004402"/>
    </source>
</evidence>
<evidence type="ECO:0000313" key="16">
    <source>
        <dbReference type="Proteomes" id="UP000532437"/>
    </source>
</evidence>
<dbReference type="Gene3D" id="1.10.287.210">
    <property type="match status" value="1"/>
</dbReference>
<keyword evidence="8 14" id="KW-1133">Transmembrane helix</keyword>
<dbReference type="Proteomes" id="UP000532437">
    <property type="component" value="Unassembled WGS sequence"/>
</dbReference>
<comment type="caution">
    <text evidence="15">The sequence shown here is derived from an EMBL/GenBank/DDBJ whole genome shotgun (WGS) entry which is preliminary data.</text>
</comment>
<evidence type="ECO:0000256" key="4">
    <source>
        <dbReference type="ARBA" id="ARBA00022511"/>
    </source>
</evidence>
<keyword evidence="7" id="KW-1043">Host membrane</keyword>
<comment type="subcellular location">
    <subcellularLocation>
        <location evidence="1">Host cell membrane</location>
        <topology evidence="1">Single-pass type I membrane protein</topology>
    </subcellularLocation>
    <subcellularLocation>
        <location evidence="2">Host endomembrane system</location>
        <topology evidence="2">Peripheral membrane protein</topology>
    </subcellularLocation>
    <subcellularLocation>
        <location evidence="3">Virion membrane</location>
        <topology evidence="3">Single-pass type I membrane protein</topology>
    </subcellularLocation>
</comment>
<keyword evidence="12" id="KW-0325">Glycoprotein</keyword>
<keyword evidence="16" id="KW-1185">Reference proteome</keyword>
<reference evidence="15 16" key="1">
    <citation type="submission" date="2019-09" db="EMBL/GenBank/DDBJ databases">
        <title>Bird 10,000 Genomes (B10K) Project - Family phase.</title>
        <authorList>
            <person name="Zhang G."/>
        </authorList>
    </citation>
    <scope>NUCLEOTIDE SEQUENCE [LARGE SCALE GENOMIC DNA]</scope>
    <source>
        <strain evidence="15">B10K-DU-002-60</strain>
        <tissue evidence="15">Muscle</tissue>
    </source>
</reference>
<dbReference type="InterPro" id="IPR018154">
    <property type="entry name" value="TLV/ENV_coat_polyprotein"/>
</dbReference>